<dbReference type="FunFam" id="1.10.730.10:FF:000006">
    <property type="entry name" value="Arginyl-tRNA synthetase 2, mitochondrial"/>
    <property type="match status" value="1"/>
</dbReference>
<dbReference type="Gene3D" id="3.30.1360.70">
    <property type="entry name" value="Arginyl tRNA synthetase N-terminal domain"/>
    <property type="match status" value="1"/>
</dbReference>
<evidence type="ECO:0000256" key="11">
    <source>
        <dbReference type="ARBA" id="ARBA00033033"/>
    </source>
</evidence>
<comment type="catalytic activity">
    <reaction evidence="12">
        <text>tRNA(Arg) + L-arginine + ATP = L-arginyl-tRNA(Arg) + AMP + diphosphate</text>
        <dbReference type="Rhea" id="RHEA:20301"/>
        <dbReference type="Rhea" id="RHEA-COMP:9658"/>
        <dbReference type="Rhea" id="RHEA-COMP:9673"/>
        <dbReference type="ChEBI" id="CHEBI:30616"/>
        <dbReference type="ChEBI" id="CHEBI:32682"/>
        <dbReference type="ChEBI" id="CHEBI:33019"/>
        <dbReference type="ChEBI" id="CHEBI:78442"/>
        <dbReference type="ChEBI" id="CHEBI:78513"/>
        <dbReference type="ChEBI" id="CHEBI:456215"/>
        <dbReference type="EC" id="6.1.1.19"/>
    </reaction>
</comment>
<dbReference type="EMBL" id="CAJNIZ010000001">
    <property type="protein sequence ID" value="CAE7149233.1"/>
    <property type="molecule type" value="Genomic_DNA"/>
</dbReference>
<feature type="compositionally biased region" description="Basic and acidic residues" evidence="14">
    <location>
        <begin position="68"/>
        <end position="121"/>
    </location>
</feature>
<dbReference type="HAMAP" id="MF_00123">
    <property type="entry name" value="Arg_tRNA_synth"/>
    <property type="match status" value="1"/>
</dbReference>
<evidence type="ECO:0000256" key="14">
    <source>
        <dbReference type="SAM" id="MobiDB-lite"/>
    </source>
</evidence>
<dbReference type="Pfam" id="PF05746">
    <property type="entry name" value="DALR_1"/>
    <property type="match status" value="1"/>
</dbReference>
<dbReference type="InterPro" id="IPR009080">
    <property type="entry name" value="tRNAsynth_Ia_anticodon-bd"/>
</dbReference>
<feature type="domain" description="CSD" evidence="16">
    <location>
        <begin position="130"/>
        <end position="199"/>
    </location>
</feature>
<dbReference type="PRINTS" id="PR01038">
    <property type="entry name" value="TRNASYNTHARG"/>
</dbReference>
<dbReference type="Pfam" id="PF03485">
    <property type="entry name" value="Arg_tRNA_synt_N"/>
    <property type="match status" value="1"/>
</dbReference>
<organism evidence="17 18">
    <name type="scientific">Symbiodinium pilosum</name>
    <name type="common">Dinoflagellate</name>
    <dbReference type="NCBI Taxonomy" id="2952"/>
    <lineage>
        <taxon>Eukaryota</taxon>
        <taxon>Sar</taxon>
        <taxon>Alveolata</taxon>
        <taxon>Dinophyceae</taxon>
        <taxon>Suessiales</taxon>
        <taxon>Symbiodiniaceae</taxon>
        <taxon>Symbiodinium</taxon>
    </lineage>
</organism>
<dbReference type="OrthoDB" id="68056at2759"/>
<evidence type="ECO:0000256" key="9">
    <source>
        <dbReference type="ARBA" id="ARBA00022917"/>
    </source>
</evidence>
<dbReference type="SMART" id="SM01016">
    <property type="entry name" value="Arg_tRNA_synt_N"/>
    <property type="match status" value="1"/>
</dbReference>
<keyword evidence="15" id="KW-0472">Membrane</keyword>
<keyword evidence="18" id="KW-1185">Reference proteome</keyword>
<evidence type="ECO:0000256" key="6">
    <source>
        <dbReference type="ARBA" id="ARBA00022598"/>
    </source>
</evidence>
<gene>
    <name evidence="17" type="primary">argS</name>
    <name evidence="17" type="ORF">SPIL2461_LOCUS101</name>
</gene>
<dbReference type="InterPro" id="IPR014729">
    <property type="entry name" value="Rossmann-like_a/b/a_fold"/>
</dbReference>
<dbReference type="InterPro" id="IPR008909">
    <property type="entry name" value="DALR_anticod-bd"/>
</dbReference>
<dbReference type="InterPro" id="IPR011129">
    <property type="entry name" value="CSD"/>
</dbReference>
<dbReference type="EC" id="6.1.1.19" evidence="4"/>
<sequence>MPTLLIAAASAALLAALVTELSQRFWSDSYIALLVITFIALLINGLFNARLRQNASQSTSARAQPQRQNERKKPTNDRDKRSASERPSGERKKPARDPKPQRNDSNRQANRGDRDSGEPAREVSQATGPVENGTVKWFNRSKGYGFIVRENGEEIFVHQRSIASDGDRNQRPVLNDGQQAAFNTLGLVGPALVQTSSRPELGDYQANGVMAAAKRAQRNPREVAAEVIEVLDLKGIASTVDIAGPGFLNITLAADFLAGVTAGEITASPAPQRVVVDYSAPNLAKEMHVGHLRSTIIGDCIVRVLEAQGHTVLRQNHVGDWGTQFGMLLTYLQDTGANSDSLAYLEDFYRAAKTRFDEDEDFQQRARQAVVDLQAGDAHALDMWQHFITVSMSHCQEIYDRLDVTLNPTHIQGESAYNDALPGIIQQLNDKGLLTQSEGAQCVFLEEFKTKKGETLPVIVQKTDGGYLYATTDLAAIAYRNKELNAERVLYFTDARQALHFKQIFAVARAAGFADSSISLEHMPFGAMLGDDGKPFKTRAGTVVKLAELLDEAELRATRLVSSKNPDLDDKTAAELGHVIGIGAVKYADLSKNRTSDYVFNWEQMISFEGNTSPYLQYAYTRIASIFAKGQIDLSTLPMQAIAVEEPERRLAVMIASFNDTLDAVASEGMPHLLCGYLYELATRFTSFYEACPILTSSADVRERRLVLAKQTADTLRNGLDLLGIGVVEQM</sequence>
<dbReference type="CDD" id="cd07956">
    <property type="entry name" value="Anticodon_Ia_Arg"/>
    <property type="match status" value="1"/>
</dbReference>
<dbReference type="InterPro" id="IPR012340">
    <property type="entry name" value="NA-bd_OB-fold"/>
</dbReference>
<dbReference type="InterPro" id="IPR035684">
    <property type="entry name" value="ArgRS_core"/>
</dbReference>
<protein>
    <recommendedName>
        <fullName evidence="4">arginine--tRNA ligase</fullName>
        <ecNumber evidence="4">6.1.1.19</ecNumber>
    </recommendedName>
    <alternativeName>
        <fullName evidence="11">Arginyl-tRNA synthetase</fullName>
    </alternativeName>
</protein>
<evidence type="ECO:0000256" key="4">
    <source>
        <dbReference type="ARBA" id="ARBA00012837"/>
    </source>
</evidence>
<dbReference type="GO" id="GO:0006420">
    <property type="term" value="P:arginyl-tRNA aminoacylation"/>
    <property type="evidence" value="ECO:0007669"/>
    <property type="project" value="InterPro"/>
</dbReference>
<dbReference type="InterPro" id="IPR002059">
    <property type="entry name" value="CSP_DNA-bd"/>
</dbReference>
<dbReference type="InterPro" id="IPR005148">
    <property type="entry name" value="Arg-tRNA-synth_N"/>
</dbReference>
<dbReference type="FunFam" id="3.40.50.620:FF:000030">
    <property type="entry name" value="Arginine--tRNA ligase"/>
    <property type="match status" value="1"/>
</dbReference>
<evidence type="ECO:0000313" key="18">
    <source>
        <dbReference type="Proteomes" id="UP000649617"/>
    </source>
</evidence>
<evidence type="ECO:0000256" key="10">
    <source>
        <dbReference type="ARBA" id="ARBA00023146"/>
    </source>
</evidence>
<dbReference type="NCBIfam" id="TIGR00456">
    <property type="entry name" value="argS"/>
    <property type="match status" value="1"/>
</dbReference>
<dbReference type="PANTHER" id="PTHR11956">
    <property type="entry name" value="ARGINYL-TRNA SYNTHETASE"/>
    <property type="match status" value="1"/>
</dbReference>
<evidence type="ECO:0000256" key="12">
    <source>
        <dbReference type="ARBA" id="ARBA00049339"/>
    </source>
</evidence>
<evidence type="ECO:0000256" key="13">
    <source>
        <dbReference type="RuleBase" id="RU363038"/>
    </source>
</evidence>
<dbReference type="SUPFAM" id="SSF47323">
    <property type="entry name" value="Anticodon-binding domain of a subclass of class I aminoacyl-tRNA synthetases"/>
    <property type="match status" value="1"/>
</dbReference>
<feature type="region of interest" description="Disordered" evidence="14">
    <location>
        <begin position="57"/>
        <end position="135"/>
    </location>
</feature>
<dbReference type="PROSITE" id="PS51857">
    <property type="entry name" value="CSD_2"/>
    <property type="match status" value="1"/>
</dbReference>
<reference evidence="17" key="1">
    <citation type="submission" date="2021-02" db="EMBL/GenBank/DDBJ databases">
        <authorList>
            <person name="Dougan E. K."/>
            <person name="Rhodes N."/>
            <person name="Thang M."/>
            <person name="Chan C."/>
        </authorList>
    </citation>
    <scope>NUCLEOTIDE SEQUENCE</scope>
</reference>
<keyword evidence="15" id="KW-0812">Transmembrane</keyword>
<dbReference type="SMART" id="SM00836">
    <property type="entry name" value="DALR_1"/>
    <property type="match status" value="1"/>
</dbReference>
<evidence type="ECO:0000313" key="17">
    <source>
        <dbReference type="EMBL" id="CAE7149233.1"/>
    </source>
</evidence>
<evidence type="ECO:0000256" key="3">
    <source>
        <dbReference type="ARBA" id="ARBA00011245"/>
    </source>
</evidence>
<dbReference type="SMART" id="SM00357">
    <property type="entry name" value="CSP"/>
    <property type="match status" value="1"/>
</dbReference>
<dbReference type="GO" id="GO:0003676">
    <property type="term" value="F:nucleic acid binding"/>
    <property type="evidence" value="ECO:0007669"/>
    <property type="project" value="InterPro"/>
</dbReference>
<dbReference type="GO" id="GO:0005737">
    <property type="term" value="C:cytoplasm"/>
    <property type="evidence" value="ECO:0007669"/>
    <property type="project" value="UniProtKB-SubCell"/>
</dbReference>
<dbReference type="Proteomes" id="UP000649617">
    <property type="component" value="Unassembled WGS sequence"/>
</dbReference>
<dbReference type="Pfam" id="PF00313">
    <property type="entry name" value="CSD"/>
    <property type="match status" value="1"/>
</dbReference>
<dbReference type="SUPFAM" id="SSF50249">
    <property type="entry name" value="Nucleic acid-binding proteins"/>
    <property type="match status" value="1"/>
</dbReference>
<keyword evidence="9 13" id="KW-0648">Protein biosynthesis</keyword>
<comment type="subunit">
    <text evidence="3">Monomer.</text>
</comment>
<name>A0A812IKV7_SYMPI</name>
<evidence type="ECO:0000256" key="5">
    <source>
        <dbReference type="ARBA" id="ARBA00022490"/>
    </source>
</evidence>
<dbReference type="Gene3D" id="1.10.730.10">
    <property type="entry name" value="Isoleucyl-tRNA Synthetase, Domain 1"/>
    <property type="match status" value="1"/>
</dbReference>
<dbReference type="SUPFAM" id="SSF55190">
    <property type="entry name" value="Arginyl-tRNA synthetase (ArgRS), N-terminal 'additional' domain"/>
    <property type="match status" value="1"/>
</dbReference>
<dbReference type="Gene3D" id="3.40.50.620">
    <property type="entry name" value="HUPs"/>
    <property type="match status" value="1"/>
</dbReference>
<keyword evidence="10 13" id="KW-0030">Aminoacyl-tRNA synthetase</keyword>
<dbReference type="PROSITE" id="PS00352">
    <property type="entry name" value="CSD_1"/>
    <property type="match status" value="1"/>
</dbReference>
<dbReference type="InterPro" id="IPR001278">
    <property type="entry name" value="Arg-tRNA-ligase"/>
</dbReference>
<accession>A0A812IKV7</accession>
<dbReference type="InterPro" id="IPR036695">
    <property type="entry name" value="Arg-tRNA-synth_N_sf"/>
</dbReference>
<dbReference type="PROSITE" id="PS00178">
    <property type="entry name" value="AA_TRNA_LIGASE_I"/>
    <property type="match status" value="1"/>
</dbReference>
<dbReference type="AlphaFoldDB" id="A0A812IKV7"/>
<dbReference type="InterPro" id="IPR001412">
    <property type="entry name" value="aa-tRNA-synth_I_CS"/>
</dbReference>
<evidence type="ECO:0000256" key="8">
    <source>
        <dbReference type="ARBA" id="ARBA00022840"/>
    </source>
</evidence>
<keyword evidence="5" id="KW-0963">Cytoplasm</keyword>
<dbReference type="Pfam" id="PF00750">
    <property type="entry name" value="tRNA-synt_1d"/>
    <property type="match status" value="1"/>
</dbReference>
<comment type="similarity">
    <text evidence="2 13">Belongs to the class-I aminoacyl-tRNA synthetase family.</text>
</comment>
<keyword evidence="6 13" id="KW-0436">Ligase</keyword>
<feature type="transmembrane region" description="Helical" evidence="15">
    <location>
        <begin position="29"/>
        <end position="47"/>
    </location>
</feature>
<dbReference type="SUPFAM" id="SSF52374">
    <property type="entry name" value="Nucleotidylyl transferase"/>
    <property type="match status" value="1"/>
</dbReference>
<comment type="caution">
    <text evidence="17">The sequence shown here is derived from an EMBL/GenBank/DDBJ whole genome shotgun (WGS) entry which is preliminary data.</text>
</comment>
<keyword evidence="8 13" id="KW-0067">ATP-binding</keyword>
<proteinExistence type="inferred from homology"/>
<dbReference type="GO" id="GO:0004814">
    <property type="term" value="F:arginine-tRNA ligase activity"/>
    <property type="evidence" value="ECO:0007669"/>
    <property type="project" value="UniProtKB-EC"/>
</dbReference>
<keyword evidence="7 13" id="KW-0547">Nucleotide-binding</keyword>
<comment type="subcellular location">
    <subcellularLocation>
        <location evidence="1">Cytoplasm</location>
    </subcellularLocation>
</comment>
<evidence type="ECO:0000256" key="7">
    <source>
        <dbReference type="ARBA" id="ARBA00022741"/>
    </source>
</evidence>
<dbReference type="InterPro" id="IPR019844">
    <property type="entry name" value="CSD_CS"/>
</dbReference>
<dbReference type="Gene3D" id="2.40.50.140">
    <property type="entry name" value="Nucleic acid-binding proteins"/>
    <property type="match status" value="1"/>
</dbReference>
<evidence type="ECO:0000259" key="16">
    <source>
        <dbReference type="PROSITE" id="PS51857"/>
    </source>
</evidence>
<dbReference type="CDD" id="cd04458">
    <property type="entry name" value="CSP_CDS"/>
    <property type="match status" value="1"/>
</dbReference>
<evidence type="ECO:0000256" key="2">
    <source>
        <dbReference type="ARBA" id="ARBA00005594"/>
    </source>
</evidence>
<dbReference type="PRINTS" id="PR00050">
    <property type="entry name" value="COLDSHOCK"/>
</dbReference>
<evidence type="ECO:0000256" key="15">
    <source>
        <dbReference type="SAM" id="Phobius"/>
    </source>
</evidence>
<dbReference type="CDD" id="cd00671">
    <property type="entry name" value="ArgRS_core"/>
    <property type="match status" value="1"/>
</dbReference>
<keyword evidence="15" id="KW-1133">Transmembrane helix</keyword>
<feature type="compositionally biased region" description="Polar residues" evidence="14">
    <location>
        <begin position="57"/>
        <end position="67"/>
    </location>
</feature>
<dbReference type="GO" id="GO:0005524">
    <property type="term" value="F:ATP binding"/>
    <property type="evidence" value="ECO:0007669"/>
    <property type="project" value="UniProtKB-KW"/>
</dbReference>
<dbReference type="PANTHER" id="PTHR11956:SF5">
    <property type="entry name" value="ARGININE--TRNA LIGASE, CYTOPLASMIC"/>
    <property type="match status" value="1"/>
</dbReference>
<evidence type="ECO:0000256" key="1">
    <source>
        <dbReference type="ARBA" id="ARBA00004496"/>
    </source>
</evidence>